<evidence type="ECO:0000313" key="2">
    <source>
        <dbReference type="Proteomes" id="UP000661715"/>
    </source>
</evidence>
<dbReference type="Proteomes" id="UP000661715">
    <property type="component" value="Unassembled WGS sequence"/>
</dbReference>
<sequence>MKIYEICGKDLKIICEFAVNFYRKGKKAFAKIYIETCQICGNLWLNIFQTYKTYKFLYPLKAL</sequence>
<accession>A0ABR7ULD3</accession>
<reference evidence="1 2" key="1">
    <citation type="journal article" date="2020" name="Microbiol. Res.">
        <title>Flavobacterium pokkalii sp. nov., a novel plant growth promoting native rhizobacteria isolated from pokkali rice grown in coastal saline affected agricultural regions of southern India, Kerala.</title>
        <authorList>
            <person name="Menon R.R."/>
            <person name="Kumari S."/>
            <person name="Viver T."/>
            <person name="Rameshkumar N."/>
        </authorList>
    </citation>
    <scope>NUCLEOTIDE SEQUENCE [LARGE SCALE GENOMIC DNA]</scope>
    <source>
        <strain evidence="1 2">L1I52</strain>
    </source>
</reference>
<proteinExistence type="predicted"/>
<comment type="caution">
    <text evidence="1">The sequence shown here is derived from an EMBL/GenBank/DDBJ whole genome shotgun (WGS) entry which is preliminary data.</text>
</comment>
<evidence type="ECO:0000313" key="1">
    <source>
        <dbReference type="EMBL" id="MBD0723686.1"/>
    </source>
</evidence>
<dbReference type="EMBL" id="NASZ01000001">
    <property type="protein sequence ID" value="MBD0723686.1"/>
    <property type="molecule type" value="Genomic_DNA"/>
</dbReference>
<organism evidence="1 2">
    <name type="scientific">Flavobacterium pokkalii</name>
    <dbReference type="NCBI Taxonomy" id="1940408"/>
    <lineage>
        <taxon>Bacteria</taxon>
        <taxon>Pseudomonadati</taxon>
        <taxon>Bacteroidota</taxon>
        <taxon>Flavobacteriia</taxon>
        <taxon>Flavobacteriales</taxon>
        <taxon>Flavobacteriaceae</taxon>
        <taxon>Flavobacterium</taxon>
    </lineage>
</organism>
<gene>
    <name evidence="1" type="ORF">B6A10_00675</name>
</gene>
<protein>
    <submittedName>
        <fullName evidence="1">Uncharacterized protein</fullName>
    </submittedName>
</protein>
<name>A0ABR7ULD3_9FLAO</name>
<keyword evidence="2" id="KW-1185">Reference proteome</keyword>